<dbReference type="Gene3D" id="3.30.450.20">
    <property type="entry name" value="PAS domain"/>
    <property type="match status" value="1"/>
</dbReference>
<dbReference type="PROSITE" id="PS50113">
    <property type="entry name" value="PAC"/>
    <property type="match status" value="1"/>
</dbReference>
<dbReference type="Pfam" id="PF02518">
    <property type="entry name" value="HATPase_c"/>
    <property type="match status" value="1"/>
</dbReference>
<dbReference type="InterPro" id="IPR000014">
    <property type="entry name" value="PAS"/>
</dbReference>
<dbReference type="InterPro" id="IPR036097">
    <property type="entry name" value="HisK_dim/P_sf"/>
</dbReference>
<dbReference type="Pfam" id="PF00072">
    <property type="entry name" value="Response_reg"/>
    <property type="match status" value="1"/>
</dbReference>
<name>A0A4S4ND64_9RHOB</name>
<dbReference type="CDD" id="cd00082">
    <property type="entry name" value="HisKA"/>
    <property type="match status" value="1"/>
</dbReference>
<dbReference type="PANTHER" id="PTHR43065">
    <property type="entry name" value="SENSOR HISTIDINE KINASE"/>
    <property type="match status" value="1"/>
</dbReference>
<dbReference type="PROSITE" id="PS50110">
    <property type="entry name" value="RESPONSE_REGULATORY"/>
    <property type="match status" value="1"/>
</dbReference>
<dbReference type="GO" id="GO:0000155">
    <property type="term" value="F:phosphorelay sensor kinase activity"/>
    <property type="evidence" value="ECO:0007669"/>
    <property type="project" value="InterPro"/>
</dbReference>
<evidence type="ECO:0000256" key="1">
    <source>
        <dbReference type="ARBA" id="ARBA00000085"/>
    </source>
</evidence>
<keyword evidence="11" id="KW-1185">Reference proteome</keyword>
<dbReference type="OrthoDB" id="9796100at2"/>
<feature type="domain" description="PAS" evidence="8">
    <location>
        <begin position="356"/>
        <end position="415"/>
    </location>
</feature>
<feature type="transmembrane region" description="Helical" evidence="5">
    <location>
        <begin position="69"/>
        <end position="90"/>
    </location>
</feature>
<feature type="transmembrane region" description="Helical" evidence="5">
    <location>
        <begin position="170"/>
        <end position="191"/>
    </location>
</feature>
<evidence type="ECO:0000256" key="3">
    <source>
        <dbReference type="ARBA" id="ARBA00022553"/>
    </source>
</evidence>
<dbReference type="SUPFAM" id="SSF55874">
    <property type="entry name" value="ATPase domain of HSP90 chaperone/DNA topoisomerase II/histidine kinase"/>
    <property type="match status" value="1"/>
</dbReference>
<dbReference type="CDD" id="cd00130">
    <property type="entry name" value="PAS"/>
    <property type="match status" value="1"/>
</dbReference>
<dbReference type="SMART" id="SM00387">
    <property type="entry name" value="HATPase_c"/>
    <property type="match status" value="1"/>
</dbReference>
<feature type="domain" description="Response regulatory" evidence="7">
    <location>
        <begin position="737"/>
        <end position="853"/>
    </location>
</feature>
<dbReference type="InterPro" id="IPR013655">
    <property type="entry name" value="PAS_fold_3"/>
</dbReference>
<feature type="modified residue" description="4-aspartylphosphate" evidence="4">
    <location>
        <position position="787"/>
    </location>
</feature>
<dbReference type="InterPro" id="IPR003594">
    <property type="entry name" value="HATPase_dom"/>
</dbReference>
<feature type="transmembrane region" description="Helical" evidence="5">
    <location>
        <begin position="6"/>
        <end position="25"/>
    </location>
</feature>
<feature type="domain" description="PAC" evidence="9">
    <location>
        <begin position="418"/>
        <end position="469"/>
    </location>
</feature>
<evidence type="ECO:0000259" key="9">
    <source>
        <dbReference type="PROSITE" id="PS50113"/>
    </source>
</evidence>
<dbReference type="AlphaFoldDB" id="A0A4S4ND64"/>
<dbReference type="PRINTS" id="PR00344">
    <property type="entry name" value="BCTRLSENSOR"/>
</dbReference>
<proteinExistence type="predicted"/>
<dbReference type="SUPFAM" id="SSF47384">
    <property type="entry name" value="Homodimeric domain of signal transducing histidine kinase"/>
    <property type="match status" value="1"/>
</dbReference>
<dbReference type="PANTHER" id="PTHR43065:SF49">
    <property type="entry name" value="HISTIDINE KINASE"/>
    <property type="match status" value="1"/>
</dbReference>
<comment type="caution">
    <text evidence="10">The sequence shown here is derived from an EMBL/GenBank/DDBJ whole genome shotgun (WGS) entry which is preliminary data.</text>
</comment>
<comment type="catalytic activity">
    <reaction evidence="1">
        <text>ATP + protein L-histidine = ADP + protein N-phospho-L-histidine.</text>
        <dbReference type="EC" id="2.7.13.3"/>
    </reaction>
</comment>
<sequence>MMFQLLQSLIELCLAGLFCYVMFTSPRLQKSHARRSAIIGIVFGMLAILLGANSFRIPEVQVPLDGRPGLLLFAGYLGGPLGAAIAGGLAASSLVVEGGPTVIVFAGICVMLAIAFSGAGLARLLPPTPWPQVHWRAVVGMIVCYIAIHYTVAVLLWYGGAPLVDINRVIRMSPIVIGVGALSVLIVWLTVMQADRAAQHTFDKQRLKINLDLAQTAANYGVFSGALGTDHREFDLKALQLLGLGHLTPGPHKLETVLHRVHPDDVPDLIAADQRLTVGEDVDPDIPFRIIIPETGEIRHLRVMWSIWKEPSPEQHRITALLIDETDRRKRENARLEALERIAQVARSFPGVIFQLVLHAEGGGRHFTFASDNVQEVWGFTPAELMEDSMAFYPNQDPDDVAAVRSAIAQCAATGERGYVRTRAVHTDGSVRWVDLHITPKSLENGETQITGVIVDVTREVDAMREAERQGQLAMQAQKMESIGRLTAGVAHDFNNLLAVIMGNLELLQSEPQMVTIEGANDKIIAGLEATQRGANLTRSMLSFARQARLAPEIVDINDIVRHAKIWMHRAMPSTIDVELSLLAGLWKARLDKTSLENAILNLLLNARDAMDATGRLTIETANVRIDQTYIDQRGEQLEPGRYVMLAVSDTGVGMDADTLAHVFEPFFTTKGAAKGSGIGLSMVEGFVKQSGGTVQVYTEVGAGTTFKLYFPATSAPSAVPSPEVEEDAVNTLARQHILLVEDEPAVRDVLTEVLRSAGYQVTTAETGDRAKELFESTPGIELLVTDIVMPGTLQGTHLARALRDQVPTLPVVFMSGYASEATVHGNGLKPEDIRLMKPVPRDELIRAVVSALHNASRNEDAEPPTA</sequence>
<evidence type="ECO:0000256" key="2">
    <source>
        <dbReference type="ARBA" id="ARBA00012438"/>
    </source>
</evidence>
<feature type="transmembrane region" description="Helical" evidence="5">
    <location>
        <begin position="37"/>
        <end position="57"/>
    </location>
</feature>
<keyword evidence="10" id="KW-0418">Kinase</keyword>
<reference evidence="10 11" key="1">
    <citation type="submission" date="2019-04" db="EMBL/GenBank/DDBJ databases">
        <title>Shimia ponticola sp. nov., isolated from seawater.</title>
        <authorList>
            <person name="Kim Y.-O."/>
            <person name="Yoon J.-H."/>
        </authorList>
    </citation>
    <scope>NUCLEOTIDE SEQUENCE [LARGE SCALE GENOMIC DNA]</scope>
    <source>
        <strain evidence="10 11">MYP11</strain>
    </source>
</reference>
<organism evidence="10 11">
    <name type="scientific">Aliishimia ponticola</name>
    <dbReference type="NCBI Taxonomy" id="2499833"/>
    <lineage>
        <taxon>Bacteria</taxon>
        <taxon>Pseudomonadati</taxon>
        <taxon>Pseudomonadota</taxon>
        <taxon>Alphaproteobacteria</taxon>
        <taxon>Rhodobacterales</taxon>
        <taxon>Paracoccaceae</taxon>
        <taxon>Aliishimia</taxon>
    </lineage>
</organism>
<dbReference type="Gene3D" id="1.10.287.130">
    <property type="match status" value="1"/>
</dbReference>
<evidence type="ECO:0000256" key="5">
    <source>
        <dbReference type="SAM" id="Phobius"/>
    </source>
</evidence>
<evidence type="ECO:0000313" key="10">
    <source>
        <dbReference type="EMBL" id="THH35971.1"/>
    </source>
</evidence>
<feature type="transmembrane region" description="Helical" evidence="5">
    <location>
        <begin position="102"/>
        <end position="125"/>
    </location>
</feature>
<keyword evidence="5" id="KW-1133">Transmembrane helix</keyword>
<dbReference type="Pfam" id="PF08447">
    <property type="entry name" value="PAS_3"/>
    <property type="match status" value="1"/>
</dbReference>
<keyword evidence="10" id="KW-0808">Transferase</keyword>
<dbReference type="SUPFAM" id="SSF52172">
    <property type="entry name" value="CheY-like"/>
    <property type="match status" value="1"/>
</dbReference>
<dbReference type="InterPro" id="IPR011006">
    <property type="entry name" value="CheY-like_superfamily"/>
</dbReference>
<dbReference type="InterPro" id="IPR004358">
    <property type="entry name" value="Sig_transdc_His_kin-like_C"/>
</dbReference>
<dbReference type="EC" id="2.7.13.3" evidence="2"/>
<dbReference type="InterPro" id="IPR003661">
    <property type="entry name" value="HisK_dim/P_dom"/>
</dbReference>
<evidence type="ECO:0000259" key="7">
    <source>
        <dbReference type="PROSITE" id="PS50110"/>
    </source>
</evidence>
<keyword evidence="5" id="KW-0812">Transmembrane</keyword>
<keyword evidence="3 4" id="KW-0597">Phosphoprotein</keyword>
<protein>
    <recommendedName>
        <fullName evidence="2">histidine kinase</fullName>
        <ecNumber evidence="2">2.7.13.3</ecNumber>
    </recommendedName>
</protein>
<keyword evidence="5" id="KW-0472">Membrane</keyword>
<dbReference type="InterPro" id="IPR001789">
    <property type="entry name" value="Sig_transdc_resp-reg_receiver"/>
</dbReference>
<dbReference type="Pfam" id="PF00512">
    <property type="entry name" value="HisKA"/>
    <property type="match status" value="1"/>
</dbReference>
<feature type="transmembrane region" description="Helical" evidence="5">
    <location>
        <begin position="137"/>
        <end position="158"/>
    </location>
</feature>
<gene>
    <name evidence="10" type="ORF">E4Z66_12960</name>
</gene>
<dbReference type="SMART" id="SM00388">
    <property type="entry name" value="HisKA"/>
    <property type="match status" value="1"/>
</dbReference>
<dbReference type="InterPro" id="IPR005467">
    <property type="entry name" value="His_kinase_dom"/>
</dbReference>
<accession>A0A4S4ND64</accession>
<dbReference type="Proteomes" id="UP000306602">
    <property type="component" value="Unassembled WGS sequence"/>
</dbReference>
<dbReference type="InterPro" id="IPR035965">
    <property type="entry name" value="PAS-like_dom_sf"/>
</dbReference>
<feature type="domain" description="Histidine kinase" evidence="6">
    <location>
        <begin position="489"/>
        <end position="715"/>
    </location>
</feature>
<evidence type="ECO:0000313" key="11">
    <source>
        <dbReference type="Proteomes" id="UP000306602"/>
    </source>
</evidence>
<dbReference type="PROSITE" id="PS50112">
    <property type="entry name" value="PAS"/>
    <property type="match status" value="1"/>
</dbReference>
<dbReference type="NCBIfam" id="TIGR00229">
    <property type="entry name" value="sensory_box"/>
    <property type="match status" value="1"/>
</dbReference>
<dbReference type="Gene3D" id="3.30.565.10">
    <property type="entry name" value="Histidine kinase-like ATPase, C-terminal domain"/>
    <property type="match status" value="1"/>
</dbReference>
<dbReference type="InterPro" id="IPR036890">
    <property type="entry name" value="HATPase_C_sf"/>
</dbReference>
<evidence type="ECO:0000259" key="8">
    <source>
        <dbReference type="PROSITE" id="PS50112"/>
    </source>
</evidence>
<dbReference type="SUPFAM" id="SSF55785">
    <property type="entry name" value="PYP-like sensor domain (PAS domain)"/>
    <property type="match status" value="1"/>
</dbReference>
<dbReference type="InterPro" id="IPR000700">
    <property type="entry name" value="PAS-assoc_C"/>
</dbReference>
<dbReference type="SMART" id="SM00448">
    <property type="entry name" value="REC"/>
    <property type="match status" value="1"/>
</dbReference>
<evidence type="ECO:0000256" key="4">
    <source>
        <dbReference type="PROSITE-ProRule" id="PRU00169"/>
    </source>
</evidence>
<evidence type="ECO:0000259" key="6">
    <source>
        <dbReference type="PROSITE" id="PS50109"/>
    </source>
</evidence>
<dbReference type="EMBL" id="SRKY01000003">
    <property type="protein sequence ID" value="THH35971.1"/>
    <property type="molecule type" value="Genomic_DNA"/>
</dbReference>
<dbReference type="Gene3D" id="3.40.50.2300">
    <property type="match status" value="1"/>
</dbReference>
<dbReference type="PROSITE" id="PS50109">
    <property type="entry name" value="HIS_KIN"/>
    <property type="match status" value="1"/>
</dbReference>